<dbReference type="AlphaFoldDB" id="A0A8K0DAN5"/>
<evidence type="ECO:0000313" key="3">
    <source>
        <dbReference type="Proteomes" id="UP000801492"/>
    </source>
</evidence>
<dbReference type="Proteomes" id="UP000801492">
    <property type="component" value="Unassembled WGS sequence"/>
</dbReference>
<comment type="caution">
    <text evidence="2">The sequence shown here is derived from an EMBL/GenBank/DDBJ whole genome shotgun (WGS) entry which is preliminary data.</text>
</comment>
<organism evidence="2 3">
    <name type="scientific">Ignelater luminosus</name>
    <name type="common">Cucubano</name>
    <name type="synonym">Pyrophorus luminosus</name>
    <dbReference type="NCBI Taxonomy" id="2038154"/>
    <lineage>
        <taxon>Eukaryota</taxon>
        <taxon>Metazoa</taxon>
        <taxon>Ecdysozoa</taxon>
        <taxon>Arthropoda</taxon>
        <taxon>Hexapoda</taxon>
        <taxon>Insecta</taxon>
        <taxon>Pterygota</taxon>
        <taxon>Neoptera</taxon>
        <taxon>Endopterygota</taxon>
        <taxon>Coleoptera</taxon>
        <taxon>Polyphaga</taxon>
        <taxon>Elateriformia</taxon>
        <taxon>Elateroidea</taxon>
        <taxon>Elateridae</taxon>
        <taxon>Agrypninae</taxon>
        <taxon>Pyrophorini</taxon>
        <taxon>Ignelater</taxon>
    </lineage>
</organism>
<evidence type="ECO:0000313" key="2">
    <source>
        <dbReference type="EMBL" id="KAF2900829.1"/>
    </source>
</evidence>
<gene>
    <name evidence="2" type="ORF">ILUMI_05368</name>
</gene>
<name>A0A8K0DAN5_IGNLU</name>
<accession>A0A8K0DAN5</accession>
<keyword evidence="3" id="KW-1185">Reference proteome</keyword>
<evidence type="ECO:0000256" key="1">
    <source>
        <dbReference type="SAM" id="MobiDB-lite"/>
    </source>
</evidence>
<protein>
    <submittedName>
        <fullName evidence="2">Uncharacterized protein</fullName>
    </submittedName>
</protein>
<sequence>MPPPVDDSGSTYKRGRQARRPRFAQGTIASQSAVPLHGYYRVQRCLGPTDVHLINVGDRITKHHVDRLQPAPPQARPISLTPSVSVLYHICPRVQRIISVRECSGLPSVVLSEQTSKTILNLKPTTNNH</sequence>
<dbReference type="EMBL" id="VTPC01001983">
    <property type="protein sequence ID" value="KAF2900829.1"/>
    <property type="molecule type" value="Genomic_DNA"/>
</dbReference>
<feature type="region of interest" description="Disordered" evidence="1">
    <location>
        <begin position="1"/>
        <end position="20"/>
    </location>
</feature>
<proteinExistence type="predicted"/>
<reference evidence="2" key="1">
    <citation type="submission" date="2019-08" db="EMBL/GenBank/DDBJ databases">
        <title>The genome of the North American firefly Photinus pyralis.</title>
        <authorList>
            <consortium name="Photinus pyralis genome working group"/>
            <person name="Fallon T.R."/>
            <person name="Sander Lower S.E."/>
            <person name="Weng J.-K."/>
        </authorList>
    </citation>
    <scope>NUCLEOTIDE SEQUENCE</scope>
    <source>
        <strain evidence="2">TRF0915ILg1</strain>
        <tissue evidence="2">Whole body</tissue>
    </source>
</reference>